<evidence type="ECO:0000256" key="1">
    <source>
        <dbReference type="SAM" id="Coils"/>
    </source>
</evidence>
<proteinExistence type="predicted"/>
<reference evidence="3" key="1">
    <citation type="submission" date="2020-04" db="EMBL/GenBank/DDBJ databases">
        <authorList>
            <person name="Chiriac C."/>
            <person name="Salcher M."/>
            <person name="Ghai R."/>
            <person name="Kavagutti S V."/>
        </authorList>
    </citation>
    <scope>NUCLEOTIDE SEQUENCE</scope>
</reference>
<evidence type="ECO:0000256" key="2">
    <source>
        <dbReference type="SAM" id="MobiDB-lite"/>
    </source>
</evidence>
<dbReference type="EMBL" id="LR796476">
    <property type="protein sequence ID" value="CAB4147317.1"/>
    <property type="molecule type" value="Genomic_DNA"/>
</dbReference>
<feature type="coiled-coil region" evidence="1">
    <location>
        <begin position="627"/>
        <end position="658"/>
    </location>
</feature>
<feature type="region of interest" description="Disordered" evidence="2">
    <location>
        <begin position="20"/>
        <end position="48"/>
    </location>
</feature>
<protein>
    <submittedName>
        <fullName evidence="3">Uncharacterized protein</fullName>
    </submittedName>
</protein>
<gene>
    <name evidence="3" type="ORF">UFOVP513_26</name>
</gene>
<organism evidence="3">
    <name type="scientific">uncultured Caudovirales phage</name>
    <dbReference type="NCBI Taxonomy" id="2100421"/>
    <lineage>
        <taxon>Viruses</taxon>
        <taxon>Duplodnaviria</taxon>
        <taxon>Heunggongvirae</taxon>
        <taxon>Uroviricota</taxon>
        <taxon>Caudoviricetes</taxon>
        <taxon>Peduoviridae</taxon>
        <taxon>Maltschvirus</taxon>
        <taxon>Maltschvirus maltsch</taxon>
    </lineage>
</organism>
<sequence length="813" mass="88042">MAAREYTAAELGIAPKEQKEFTAEQLGIPKPAVSEARPTPEKKPIEPGKVGGAGLAGMAAGAALPYLMQGAALFPSVLSPFLTAGSQILKGVRGATVLGGGLSGAGGEALKQAERRYGSPDKSVLQFPGVNITREDVAGTVGEFAGPGLPKAGYALIKGVPPVRSALGALERYSRMGGDEVFKEAATRQLATLRGRDKATESSYYREVFNALQKADESTKSQANQQLAQATMSADQVLQGSRRKAEQILSTDKDAANKIIADGQLAAQKLIDDAIDQVAAKTGIRQRAIVAKEKAGAAPQQTLNSIGNSQSKEADIGGGLQQRVTKNISDEQKVLNDAYKADRDIAQGIVNQKQASGLPIKDTEAAKKYLDFLNQQLLEGKYAKESKFAPVTEPALKKVFQEIRSAIIDQRIKVGEDEEGKAIYRSVPTAYEAIDHVRRRLGQAFEGNSVEGWAGLLKNEAKEAYRNVRAMQVEYGGGKDGPVDMLLRNYSEGKDLLNSLNIPAGKKISKTDLINPEYLVYDPSNLPGEFFKTRKSVQDLLNVTKDPQFVERSASDYVARLLKDKDKKFTEKYLFDNKEWIDLFPGLKGRIENHISSLRRAESVVPKTTELAKGLRTEIKSLPIKSAEASEKAKKDAVSQAEKLIKESKSKAAEEIKQGQKQAKEITGQVGKFRELVGTGDPVKEIEKLIVGGQTQKLAAVAPYIKSDPELLKSFNKAIDVTLSRSNPTTISDDFERIIKPALENTGLITAEKSKELSRRIRTVQMTLEPSAAAQTIRWIVGTALVGQLGQKFAPEGEAVIKSATKVGKELLK</sequence>
<accession>A0A6J5MNW2</accession>
<name>A0A6J5MNW2_9CAUD</name>
<keyword evidence="1" id="KW-0175">Coiled coil</keyword>
<evidence type="ECO:0000313" key="3">
    <source>
        <dbReference type="EMBL" id="CAB4147317.1"/>
    </source>
</evidence>